<reference evidence="1" key="1">
    <citation type="submission" date="2018-11" db="EMBL/GenBank/DDBJ databases">
        <authorList>
            <consortium name="Pathogen Informatics"/>
        </authorList>
    </citation>
    <scope>NUCLEOTIDE SEQUENCE</scope>
</reference>
<sequence length="202" mass="22133">MVYCFDDVNHMTNEGSARIHWGRIAVLREPIRAKLQSQLQGNPPQLLVEPTYESLPLASSHEMKIVCLSSSFGHTHLAATSAGPCSTNTASGARDLSLFCSPSNSNRPDRSRSLPVSAHKPCFLTGQWRIGNLVGSQIVPLFLPEHKLPVEGCFCDSAGPENRGENVVTASKSLPTANFIHHVHFLLQHLFQPSASMKWPVK</sequence>
<gene>
    <name evidence="1" type="ORF">PXEA_LOCUS13398</name>
</gene>
<proteinExistence type="predicted"/>
<dbReference type="Proteomes" id="UP000784294">
    <property type="component" value="Unassembled WGS sequence"/>
</dbReference>
<organism evidence="1 2">
    <name type="scientific">Protopolystoma xenopodis</name>
    <dbReference type="NCBI Taxonomy" id="117903"/>
    <lineage>
        <taxon>Eukaryota</taxon>
        <taxon>Metazoa</taxon>
        <taxon>Spiralia</taxon>
        <taxon>Lophotrochozoa</taxon>
        <taxon>Platyhelminthes</taxon>
        <taxon>Monogenea</taxon>
        <taxon>Polyopisthocotylea</taxon>
        <taxon>Polystomatidea</taxon>
        <taxon>Polystomatidae</taxon>
        <taxon>Protopolystoma</taxon>
    </lineage>
</organism>
<evidence type="ECO:0000313" key="2">
    <source>
        <dbReference type="Proteomes" id="UP000784294"/>
    </source>
</evidence>
<keyword evidence="2" id="KW-1185">Reference proteome</keyword>
<protein>
    <submittedName>
        <fullName evidence="1">Uncharacterized protein</fullName>
    </submittedName>
</protein>
<comment type="caution">
    <text evidence="1">The sequence shown here is derived from an EMBL/GenBank/DDBJ whole genome shotgun (WGS) entry which is preliminary data.</text>
</comment>
<accession>A0A448WTT2</accession>
<dbReference type="AlphaFoldDB" id="A0A448WTT2"/>
<evidence type="ECO:0000313" key="1">
    <source>
        <dbReference type="EMBL" id="VEL19958.1"/>
    </source>
</evidence>
<name>A0A448WTT2_9PLAT</name>
<dbReference type="EMBL" id="CAAALY010044060">
    <property type="protein sequence ID" value="VEL19958.1"/>
    <property type="molecule type" value="Genomic_DNA"/>
</dbReference>